<evidence type="ECO:0000259" key="4">
    <source>
        <dbReference type="PROSITE" id="PS50949"/>
    </source>
</evidence>
<organism evidence="5 6">
    <name type="scientific">Caproicibacter fermentans</name>
    <dbReference type="NCBI Taxonomy" id="2576756"/>
    <lineage>
        <taxon>Bacteria</taxon>
        <taxon>Bacillati</taxon>
        <taxon>Bacillota</taxon>
        <taxon>Clostridia</taxon>
        <taxon>Eubacteriales</taxon>
        <taxon>Acutalibacteraceae</taxon>
        <taxon>Caproicibacter</taxon>
    </lineage>
</organism>
<name>A0A6N8HZD4_9FIRM</name>
<dbReference type="RefSeq" id="WP_166525097.1">
    <property type="nucleotide sequence ID" value="NZ_VWXL01000052.1"/>
</dbReference>
<dbReference type="InterPro" id="IPR011711">
    <property type="entry name" value="GntR_C"/>
</dbReference>
<dbReference type="CDD" id="cd07377">
    <property type="entry name" value="WHTH_GntR"/>
    <property type="match status" value="1"/>
</dbReference>
<dbReference type="SUPFAM" id="SSF46785">
    <property type="entry name" value="Winged helix' DNA-binding domain"/>
    <property type="match status" value="1"/>
</dbReference>
<dbReference type="Pfam" id="PF07729">
    <property type="entry name" value="FCD"/>
    <property type="match status" value="1"/>
</dbReference>
<sequence>MFGNRNNLVTTMQDQVYQILKSEICDGTYSPGQWLQEKELAEHLHVSRSPIRDALRKLSNDGLVDTIPNKGTFVRVFTAKDIDEVFEFRVLLESQAIRKSPRFLTPERKKAIAGCLENLKKTYQSNDLKNYIEQDTALHSLIISLGGNSLIESTYDKIHSIIQPFRIYSLVSRQRFDESIVEHEGIVSNILAGDVEKAEEINRSHLALAKGKVIEYITSKEYLSKCIRTDS</sequence>
<dbReference type="GO" id="GO:0003677">
    <property type="term" value="F:DNA binding"/>
    <property type="evidence" value="ECO:0007669"/>
    <property type="project" value="UniProtKB-KW"/>
</dbReference>
<dbReference type="SMART" id="SM00345">
    <property type="entry name" value="HTH_GNTR"/>
    <property type="match status" value="1"/>
</dbReference>
<proteinExistence type="predicted"/>
<dbReference type="PRINTS" id="PR00035">
    <property type="entry name" value="HTHGNTR"/>
</dbReference>
<evidence type="ECO:0000256" key="3">
    <source>
        <dbReference type="ARBA" id="ARBA00023163"/>
    </source>
</evidence>
<gene>
    <name evidence="5" type="primary">gntR</name>
    <name evidence="5" type="ORF">CAFE_16670</name>
</gene>
<evidence type="ECO:0000256" key="2">
    <source>
        <dbReference type="ARBA" id="ARBA00023125"/>
    </source>
</evidence>
<keyword evidence="3" id="KW-0804">Transcription</keyword>
<dbReference type="Proteomes" id="UP000469440">
    <property type="component" value="Unassembled WGS sequence"/>
</dbReference>
<dbReference type="InterPro" id="IPR000524">
    <property type="entry name" value="Tscrpt_reg_HTH_GntR"/>
</dbReference>
<reference evidence="5 6" key="1">
    <citation type="submission" date="2019-09" db="EMBL/GenBank/DDBJ databases">
        <title>Genome sequence of Clostridium sp. EA1.</title>
        <authorList>
            <person name="Poehlein A."/>
            <person name="Bengelsdorf F.R."/>
            <person name="Daniel R."/>
        </authorList>
    </citation>
    <scope>NUCLEOTIDE SEQUENCE [LARGE SCALE GENOMIC DNA]</scope>
    <source>
        <strain evidence="5 6">EA1</strain>
    </source>
</reference>
<dbReference type="EMBL" id="VWXL01000052">
    <property type="protein sequence ID" value="MVB10965.1"/>
    <property type="molecule type" value="Genomic_DNA"/>
</dbReference>
<evidence type="ECO:0000256" key="1">
    <source>
        <dbReference type="ARBA" id="ARBA00023015"/>
    </source>
</evidence>
<keyword evidence="2" id="KW-0238">DNA-binding</keyword>
<keyword evidence="1" id="KW-0805">Transcription regulation</keyword>
<feature type="domain" description="HTH gntR-type" evidence="4">
    <location>
        <begin position="10"/>
        <end position="77"/>
    </location>
</feature>
<evidence type="ECO:0000313" key="5">
    <source>
        <dbReference type="EMBL" id="MVB10965.1"/>
    </source>
</evidence>
<dbReference type="PANTHER" id="PTHR43537:SF5">
    <property type="entry name" value="UXU OPERON TRANSCRIPTIONAL REGULATOR"/>
    <property type="match status" value="1"/>
</dbReference>
<dbReference type="InterPro" id="IPR036388">
    <property type="entry name" value="WH-like_DNA-bd_sf"/>
</dbReference>
<dbReference type="SUPFAM" id="SSF48008">
    <property type="entry name" value="GntR ligand-binding domain-like"/>
    <property type="match status" value="1"/>
</dbReference>
<dbReference type="PANTHER" id="PTHR43537">
    <property type="entry name" value="TRANSCRIPTIONAL REGULATOR, GNTR FAMILY"/>
    <property type="match status" value="1"/>
</dbReference>
<dbReference type="InterPro" id="IPR008920">
    <property type="entry name" value="TF_FadR/GntR_C"/>
</dbReference>
<dbReference type="PROSITE" id="PS50949">
    <property type="entry name" value="HTH_GNTR"/>
    <property type="match status" value="1"/>
</dbReference>
<evidence type="ECO:0000313" key="6">
    <source>
        <dbReference type="Proteomes" id="UP000469440"/>
    </source>
</evidence>
<keyword evidence="6" id="KW-1185">Reference proteome</keyword>
<protein>
    <submittedName>
        <fullName evidence="5">Putative D-xylose utilization operon transcriptional repressor</fullName>
    </submittedName>
</protein>
<dbReference type="Gene3D" id="1.20.120.530">
    <property type="entry name" value="GntR ligand-binding domain-like"/>
    <property type="match status" value="1"/>
</dbReference>
<dbReference type="SMART" id="SM00895">
    <property type="entry name" value="FCD"/>
    <property type="match status" value="1"/>
</dbReference>
<accession>A0A6N8HZD4</accession>
<dbReference type="AlphaFoldDB" id="A0A6N8HZD4"/>
<dbReference type="InterPro" id="IPR036390">
    <property type="entry name" value="WH_DNA-bd_sf"/>
</dbReference>
<dbReference type="Gene3D" id="1.10.10.10">
    <property type="entry name" value="Winged helix-like DNA-binding domain superfamily/Winged helix DNA-binding domain"/>
    <property type="match status" value="1"/>
</dbReference>
<comment type="caution">
    <text evidence="5">The sequence shown here is derived from an EMBL/GenBank/DDBJ whole genome shotgun (WGS) entry which is preliminary data.</text>
</comment>
<dbReference type="Pfam" id="PF00392">
    <property type="entry name" value="GntR"/>
    <property type="match status" value="1"/>
</dbReference>
<dbReference type="GO" id="GO:0003700">
    <property type="term" value="F:DNA-binding transcription factor activity"/>
    <property type="evidence" value="ECO:0007669"/>
    <property type="project" value="InterPro"/>
</dbReference>